<evidence type="ECO:0000313" key="2">
    <source>
        <dbReference type="Proteomes" id="UP000614272"/>
    </source>
</evidence>
<name>A0ABQ1R6V7_9ALTE</name>
<accession>A0ABQ1R6V7</accession>
<protein>
    <submittedName>
        <fullName evidence="1">Uncharacterized protein</fullName>
    </submittedName>
</protein>
<dbReference type="Proteomes" id="UP000614272">
    <property type="component" value="Unassembled WGS sequence"/>
</dbReference>
<gene>
    <name evidence="1" type="ORF">GCM10011357_14810</name>
</gene>
<dbReference type="RefSeq" id="WP_099035813.1">
    <property type="nucleotide sequence ID" value="NZ_BMGJ01000004.1"/>
</dbReference>
<keyword evidence="2" id="KW-1185">Reference proteome</keyword>
<comment type="caution">
    <text evidence="1">The sequence shown here is derived from an EMBL/GenBank/DDBJ whole genome shotgun (WGS) entry which is preliminary data.</text>
</comment>
<sequence length="152" mass="17711">MSNFSDVREMLMHNKGLHLRTAQFYRGLADQNSDTRTTMLLNTLCKHEVGLAEELKRYMEQAPDKVLNTYIQYDRRKDSDSLFDIHFDPASCEQSDVEKLASKVDDYFCELYEELAQAADVQPVSEMFDNLYEHLVEEKKRLSKDLSSLSDI</sequence>
<reference evidence="2" key="1">
    <citation type="journal article" date="2019" name="Int. J. Syst. Evol. Microbiol.">
        <title>The Global Catalogue of Microorganisms (GCM) 10K type strain sequencing project: providing services to taxonomists for standard genome sequencing and annotation.</title>
        <authorList>
            <consortium name="The Broad Institute Genomics Platform"/>
            <consortium name="The Broad Institute Genome Sequencing Center for Infectious Disease"/>
            <person name="Wu L."/>
            <person name="Ma J."/>
        </authorList>
    </citation>
    <scope>NUCLEOTIDE SEQUENCE [LARGE SCALE GENOMIC DNA]</scope>
    <source>
        <strain evidence="2">CGMCC 1.12923</strain>
    </source>
</reference>
<organism evidence="1 2">
    <name type="scientific">Lacimicrobium alkaliphilum</name>
    <dbReference type="NCBI Taxonomy" id="1526571"/>
    <lineage>
        <taxon>Bacteria</taxon>
        <taxon>Pseudomonadati</taxon>
        <taxon>Pseudomonadota</taxon>
        <taxon>Gammaproteobacteria</taxon>
        <taxon>Alteromonadales</taxon>
        <taxon>Alteromonadaceae</taxon>
        <taxon>Lacimicrobium</taxon>
    </lineage>
</organism>
<evidence type="ECO:0000313" key="1">
    <source>
        <dbReference type="EMBL" id="GGD60557.1"/>
    </source>
</evidence>
<proteinExistence type="predicted"/>
<dbReference type="EMBL" id="BMGJ01000004">
    <property type="protein sequence ID" value="GGD60557.1"/>
    <property type="molecule type" value="Genomic_DNA"/>
</dbReference>
<dbReference type="InterPro" id="IPR012347">
    <property type="entry name" value="Ferritin-like"/>
</dbReference>
<dbReference type="Gene3D" id="1.20.1260.10">
    <property type="match status" value="1"/>
</dbReference>